<protein>
    <submittedName>
        <fullName evidence="2">Uncharacterized protein</fullName>
    </submittedName>
</protein>
<dbReference type="AlphaFoldDB" id="A0A8I1A3M1"/>
<gene>
    <name evidence="2" type="ORF">I3517_22955</name>
</gene>
<feature type="region of interest" description="Disordered" evidence="1">
    <location>
        <begin position="1"/>
        <end position="21"/>
    </location>
</feature>
<evidence type="ECO:0000313" key="3">
    <source>
        <dbReference type="Proteomes" id="UP000627573"/>
    </source>
</evidence>
<dbReference type="RefSeq" id="WP_139120550.1">
    <property type="nucleotide sequence ID" value="NZ_JAECSB010000079.1"/>
</dbReference>
<organism evidence="2 3">
    <name type="scientific">Rhodococcus erythropolis</name>
    <name type="common">Arthrobacter picolinophilus</name>
    <dbReference type="NCBI Taxonomy" id="1833"/>
    <lineage>
        <taxon>Bacteria</taxon>
        <taxon>Bacillati</taxon>
        <taxon>Actinomycetota</taxon>
        <taxon>Actinomycetes</taxon>
        <taxon>Mycobacteriales</taxon>
        <taxon>Nocardiaceae</taxon>
        <taxon>Rhodococcus</taxon>
        <taxon>Rhodococcus erythropolis group</taxon>
    </lineage>
</organism>
<evidence type="ECO:0000313" key="2">
    <source>
        <dbReference type="EMBL" id="MBH5145460.1"/>
    </source>
</evidence>
<dbReference type="EMBL" id="JAECSB010000079">
    <property type="protein sequence ID" value="MBH5145460.1"/>
    <property type="molecule type" value="Genomic_DNA"/>
</dbReference>
<keyword evidence="3" id="KW-1185">Reference proteome</keyword>
<evidence type="ECO:0000256" key="1">
    <source>
        <dbReference type="SAM" id="MobiDB-lite"/>
    </source>
</evidence>
<proteinExistence type="predicted"/>
<name>A0A8I1A3M1_RHOER</name>
<accession>A0A8I1A3M1</accession>
<dbReference type="Proteomes" id="UP000627573">
    <property type="component" value="Unassembled WGS sequence"/>
</dbReference>
<reference evidence="2 3" key="1">
    <citation type="submission" date="2020-12" db="EMBL/GenBank/DDBJ databases">
        <title>Draft genome sequence of furan degrading bacterial strain FUR100.</title>
        <authorList>
            <person name="Woiski C."/>
        </authorList>
    </citation>
    <scope>NUCLEOTIDE SEQUENCE [LARGE SCALE GENOMIC DNA]</scope>
    <source>
        <strain evidence="2 3">FUR100</strain>
    </source>
</reference>
<comment type="caution">
    <text evidence="2">The sequence shown here is derived from an EMBL/GenBank/DDBJ whole genome shotgun (WGS) entry which is preliminary data.</text>
</comment>
<sequence>MGRHGQALHVGPPTHGSGGPLVDDPAVLVGFANPELIFDTSAGTGRARTPGCNIVICNDELLPFRVVNLLGDSAAQIGDAAGA</sequence>